<name>A0A6G2D9N5_STREE</name>
<dbReference type="AlphaFoldDB" id="A0A6G2D9N5"/>
<dbReference type="InterPro" id="IPR021380">
    <property type="entry name" value="DUF3013"/>
</dbReference>
<reference evidence="1 2" key="1">
    <citation type="submission" date="2019-11" db="EMBL/GenBank/DDBJ databases">
        <title>Growth characteristics of pneumococcus vary with the chemical composition of the capsule and with environmental conditions.</title>
        <authorList>
            <person name="Tothpal A."/>
            <person name="Desobry K."/>
            <person name="Joshi S."/>
            <person name="Wyllie A.L."/>
            <person name="Weinberger D.M."/>
        </authorList>
    </citation>
    <scope>NUCLEOTIDE SEQUENCE [LARGE SCALE GENOMIC DNA]</scope>
    <source>
        <strain evidence="2">pnumococcus19F</strain>
    </source>
</reference>
<dbReference type="EMBL" id="WNHQ01000054">
    <property type="protein sequence ID" value="MTV72701.1"/>
    <property type="molecule type" value="Genomic_DNA"/>
</dbReference>
<sequence length="87" mass="9869">MATYGFLDILEEELDKNFPFDFEISWDKRNHAVEVSFLLEAQNAAGVEMVDEDGEVSSDDILFEEAVLFYNPAKSTVNAEDYLTVIP</sequence>
<evidence type="ECO:0000313" key="2">
    <source>
        <dbReference type="Proteomes" id="UP000483094"/>
    </source>
</evidence>
<dbReference type="Pfam" id="PF11217">
    <property type="entry name" value="DUF3013"/>
    <property type="match status" value="1"/>
</dbReference>
<dbReference type="Proteomes" id="UP000483094">
    <property type="component" value="Unassembled WGS sequence"/>
</dbReference>
<organism evidence="1 2">
    <name type="scientific">Streptococcus pneumoniae</name>
    <dbReference type="NCBI Taxonomy" id="1313"/>
    <lineage>
        <taxon>Bacteria</taxon>
        <taxon>Bacillati</taxon>
        <taxon>Bacillota</taxon>
        <taxon>Bacilli</taxon>
        <taxon>Lactobacillales</taxon>
        <taxon>Streptococcaceae</taxon>
        <taxon>Streptococcus</taxon>
    </lineage>
</organism>
<dbReference type="Gene3D" id="3.40.50.11250">
    <property type="entry name" value="Protein of unknown function DUF3013"/>
    <property type="match status" value="1"/>
</dbReference>
<proteinExistence type="predicted"/>
<protein>
    <submittedName>
        <fullName evidence="1">DUF3013 family protein</fullName>
    </submittedName>
</protein>
<gene>
    <name evidence="1" type="ORF">GM540_01430</name>
</gene>
<feature type="non-terminal residue" evidence="1">
    <location>
        <position position="87"/>
    </location>
</feature>
<evidence type="ECO:0000313" key="1">
    <source>
        <dbReference type="EMBL" id="MTV72701.1"/>
    </source>
</evidence>
<accession>A0A6G2D9N5</accession>
<comment type="caution">
    <text evidence="1">The sequence shown here is derived from an EMBL/GenBank/DDBJ whole genome shotgun (WGS) entry which is preliminary data.</text>
</comment>